<evidence type="ECO:0000313" key="2">
    <source>
        <dbReference type="EMBL" id="KAG5399476.1"/>
    </source>
</evidence>
<dbReference type="Proteomes" id="UP000823674">
    <property type="component" value="Chromosome A04"/>
</dbReference>
<evidence type="ECO:0000313" key="3">
    <source>
        <dbReference type="Proteomes" id="UP000823674"/>
    </source>
</evidence>
<feature type="non-terminal residue" evidence="2">
    <location>
        <position position="1"/>
    </location>
</feature>
<gene>
    <name evidence="2" type="primary">A04g500060.1_BraROA</name>
    <name evidence="2" type="ORF">IGI04_014083</name>
</gene>
<comment type="caution">
    <text evidence="2">The sequence shown here is derived from an EMBL/GenBank/DDBJ whole genome shotgun (WGS) entry which is preliminary data.</text>
</comment>
<feature type="region of interest" description="Disordered" evidence="1">
    <location>
        <begin position="65"/>
        <end position="85"/>
    </location>
</feature>
<organism evidence="2 3">
    <name type="scientific">Brassica rapa subsp. trilocularis</name>
    <dbReference type="NCBI Taxonomy" id="1813537"/>
    <lineage>
        <taxon>Eukaryota</taxon>
        <taxon>Viridiplantae</taxon>
        <taxon>Streptophyta</taxon>
        <taxon>Embryophyta</taxon>
        <taxon>Tracheophyta</taxon>
        <taxon>Spermatophyta</taxon>
        <taxon>Magnoliopsida</taxon>
        <taxon>eudicotyledons</taxon>
        <taxon>Gunneridae</taxon>
        <taxon>Pentapetalae</taxon>
        <taxon>rosids</taxon>
        <taxon>malvids</taxon>
        <taxon>Brassicales</taxon>
        <taxon>Brassicaceae</taxon>
        <taxon>Brassiceae</taxon>
        <taxon>Brassica</taxon>
    </lineage>
</organism>
<reference evidence="2 3" key="1">
    <citation type="submission" date="2021-03" db="EMBL/GenBank/DDBJ databases">
        <authorList>
            <person name="King G.J."/>
            <person name="Bancroft I."/>
            <person name="Baten A."/>
            <person name="Bloomfield J."/>
            <person name="Borpatragohain P."/>
            <person name="He Z."/>
            <person name="Irish N."/>
            <person name="Irwin J."/>
            <person name="Liu K."/>
            <person name="Mauleon R.P."/>
            <person name="Moore J."/>
            <person name="Morris R."/>
            <person name="Ostergaard L."/>
            <person name="Wang B."/>
            <person name="Wells R."/>
        </authorList>
    </citation>
    <scope>NUCLEOTIDE SEQUENCE [LARGE SCALE GENOMIC DNA]</scope>
    <source>
        <strain evidence="2">R-o-18</strain>
        <tissue evidence="2">Leaf</tissue>
    </source>
</reference>
<dbReference type="EMBL" id="JADBGQ010000004">
    <property type="protein sequence ID" value="KAG5399476.1"/>
    <property type="molecule type" value="Genomic_DNA"/>
</dbReference>
<evidence type="ECO:0000256" key="1">
    <source>
        <dbReference type="SAM" id="MobiDB-lite"/>
    </source>
</evidence>
<proteinExistence type="predicted"/>
<sequence length="85" mass="9584">FLYINKLQLTSKSKENPGRRFFRYRPCFKWVGKANSEELALLADKQASKISARLLRFLSVLDLRSNSGSKSRSPAIAIAGPRPLC</sequence>
<keyword evidence="3" id="KW-1185">Reference proteome</keyword>
<accession>A0ABQ7MNL1</accession>
<protein>
    <submittedName>
        <fullName evidence="2">Uncharacterized protein</fullName>
    </submittedName>
</protein>
<name>A0ABQ7MNL1_BRACM</name>